<gene>
    <name evidence="1" type="ORF">DPMN_078706</name>
</gene>
<dbReference type="AlphaFoldDB" id="A0A9D4BHR3"/>
<name>A0A9D4BHR3_DREPO</name>
<organism evidence="1 2">
    <name type="scientific">Dreissena polymorpha</name>
    <name type="common">Zebra mussel</name>
    <name type="synonym">Mytilus polymorpha</name>
    <dbReference type="NCBI Taxonomy" id="45954"/>
    <lineage>
        <taxon>Eukaryota</taxon>
        <taxon>Metazoa</taxon>
        <taxon>Spiralia</taxon>
        <taxon>Lophotrochozoa</taxon>
        <taxon>Mollusca</taxon>
        <taxon>Bivalvia</taxon>
        <taxon>Autobranchia</taxon>
        <taxon>Heteroconchia</taxon>
        <taxon>Euheterodonta</taxon>
        <taxon>Imparidentia</taxon>
        <taxon>Neoheterodontei</taxon>
        <taxon>Myida</taxon>
        <taxon>Dreissenoidea</taxon>
        <taxon>Dreissenidae</taxon>
        <taxon>Dreissena</taxon>
    </lineage>
</organism>
<proteinExistence type="predicted"/>
<dbReference type="Proteomes" id="UP000828390">
    <property type="component" value="Unassembled WGS sequence"/>
</dbReference>
<comment type="caution">
    <text evidence="1">The sequence shown here is derived from an EMBL/GenBank/DDBJ whole genome shotgun (WGS) entry which is preliminary data.</text>
</comment>
<evidence type="ECO:0000313" key="2">
    <source>
        <dbReference type="Proteomes" id="UP000828390"/>
    </source>
</evidence>
<reference evidence="1" key="2">
    <citation type="submission" date="2020-11" db="EMBL/GenBank/DDBJ databases">
        <authorList>
            <person name="McCartney M.A."/>
            <person name="Auch B."/>
            <person name="Kono T."/>
            <person name="Mallez S."/>
            <person name="Becker A."/>
            <person name="Gohl D.M."/>
            <person name="Silverstein K.A.T."/>
            <person name="Koren S."/>
            <person name="Bechman K.B."/>
            <person name="Herman A."/>
            <person name="Abrahante J.E."/>
            <person name="Garbe J."/>
        </authorList>
    </citation>
    <scope>NUCLEOTIDE SEQUENCE</scope>
    <source>
        <strain evidence="1">Duluth1</strain>
        <tissue evidence="1">Whole animal</tissue>
    </source>
</reference>
<accession>A0A9D4BHR3</accession>
<reference evidence="1" key="1">
    <citation type="journal article" date="2019" name="bioRxiv">
        <title>The Genome of the Zebra Mussel, Dreissena polymorpha: A Resource for Invasive Species Research.</title>
        <authorList>
            <person name="McCartney M.A."/>
            <person name="Auch B."/>
            <person name="Kono T."/>
            <person name="Mallez S."/>
            <person name="Zhang Y."/>
            <person name="Obille A."/>
            <person name="Becker A."/>
            <person name="Abrahante J.E."/>
            <person name="Garbe J."/>
            <person name="Badalamenti J.P."/>
            <person name="Herman A."/>
            <person name="Mangelson H."/>
            <person name="Liachko I."/>
            <person name="Sullivan S."/>
            <person name="Sone E.D."/>
            <person name="Koren S."/>
            <person name="Silverstein K.A.T."/>
            <person name="Beckman K.B."/>
            <person name="Gohl D.M."/>
        </authorList>
    </citation>
    <scope>NUCLEOTIDE SEQUENCE</scope>
    <source>
        <strain evidence="1">Duluth1</strain>
        <tissue evidence="1">Whole animal</tissue>
    </source>
</reference>
<keyword evidence="2" id="KW-1185">Reference proteome</keyword>
<dbReference type="EMBL" id="JAIWYP010000015">
    <property type="protein sequence ID" value="KAH3703665.1"/>
    <property type="molecule type" value="Genomic_DNA"/>
</dbReference>
<sequence length="81" mass="9399">MKMIDQVLSSIFSKRSKYRRNEDGDERLPYLKVGMSLVLEKLGLMHVHVVSSKSSLFSPLMLTNISIEKFRRNILYPISIL</sequence>
<evidence type="ECO:0000313" key="1">
    <source>
        <dbReference type="EMBL" id="KAH3703665.1"/>
    </source>
</evidence>
<protein>
    <submittedName>
        <fullName evidence="1">Uncharacterized protein</fullName>
    </submittedName>
</protein>